<dbReference type="InterPro" id="IPR036612">
    <property type="entry name" value="KH_dom_type_1_sf"/>
</dbReference>
<evidence type="ECO:0000256" key="1">
    <source>
        <dbReference type="ARBA" id="ARBA00001798"/>
    </source>
</evidence>
<dbReference type="GO" id="GO:0003729">
    <property type="term" value="F:mRNA binding"/>
    <property type="evidence" value="ECO:0007669"/>
    <property type="project" value="TreeGrafter"/>
</dbReference>
<comment type="pathway">
    <text evidence="3">Protein modification; protein ubiquitination.</text>
</comment>
<evidence type="ECO:0000256" key="8">
    <source>
        <dbReference type="ARBA" id="ARBA00022737"/>
    </source>
</evidence>
<dbReference type="Pfam" id="PF22191">
    <property type="entry name" value="IBR_1"/>
    <property type="match status" value="1"/>
</dbReference>
<keyword evidence="13" id="KW-0472">Membrane</keyword>
<dbReference type="InterPro" id="IPR016135">
    <property type="entry name" value="UBQ-conjugating_enzyme/RWD"/>
</dbReference>
<evidence type="ECO:0000256" key="10">
    <source>
        <dbReference type="ARBA" id="ARBA00022786"/>
    </source>
</evidence>
<feature type="compositionally biased region" description="Polar residues" evidence="17">
    <location>
        <begin position="1427"/>
        <end position="1444"/>
    </location>
</feature>
<evidence type="ECO:0000256" key="5">
    <source>
        <dbReference type="ARBA" id="ARBA00022679"/>
    </source>
</evidence>
<dbReference type="Gene3D" id="3.10.110.10">
    <property type="entry name" value="Ubiquitin Conjugating Enzyme"/>
    <property type="match status" value="1"/>
</dbReference>
<dbReference type="PANTHER" id="PTHR10627">
    <property type="entry name" value="SCP160"/>
    <property type="match status" value="1"/>
</dbReference>
<evidence type="ECO:0000256" key="14">
    <source>
        <dbReference type="ARBA" id="ARBA00044508"/>
    </source>
</evidence>
<dbReference type="PROSITE" id="PS00518">
    <property type="entry name" value="ZF_RING_1"/>
    <property type="match status" value="1"/>
</dbReference>
<evidence type="ECO:0000256" key="13">
    <source>
        <dbReference type="ARBA" id="ARBA00023136"/>
    </source>
</evidence>
<dbReference type="Gene3D" id="3.30.1370.10">
    <property type="entry name" value="K Homology domain, type 1"/>
    <property type="match status" value="4"/>
</dbReference>
<keyword evidence="5" id="KW-0808">Transferase</keyword>
<dbReference type="Pfam" id="PF00013">
    <property type="entry name" value="KH_1"/>
    <property type="match status" value="4"/>
</dbReference>
<feature type="region of interest" description="Disordered" evidence="17">
    <location>
        <begin position="1416"/>
        <end position="1455"/>
    </location>
</feature>
<evidence type="ECO:0000313" key="21">
    <source>
        <dbReference type="EMBL" id="KAJ3571343.1"/>
    </source>
</evidence>
<dbReference type="EMBL" id="JANIEX010000190">
    <property type="protein sequence ID" value="KAJ3571343.1"/>
    <property type="molecule type" value="Genomic_DNA"/>
</dbReference>
<dbReference type="SMART" id="SM00322">
    <property type="entry name" value="KH"/>
    <property type="match status" value="4"/>
</dbReference>
<evidence type="ECO:0000256" key="12">
    <source>
        <dbReference type="ARBA" id="ARBA00022989"/>
    </source>
</evidence>
<evidence type="ECO:0000256" key="7">
    <source>
        <dbReference type="ARBA" id="ARBA00022723"/>
    </source>
</evidence>
<feature type="compositionally biased region" description="Low complexity" evidence="17">
    <location>
        <begin position="1356"/>
        <end position="1374"/>
    </location>
</feature>
<evidence type="ECO:0000313" key="22">
    <source>
        <dbReference type="Proteomes" id="UP001213000"/>
    </source>
</evidence>
<evidence type="ECO:0000256" key="6">
    <source>
        <dbReference type="ARBA" id="ARBA00022692"/>
    </source>
</evidence>
<organism evidence="21 22">
    <name type="scientific">Leucocoprinus birnbaumii</name>
    <dbReference type="NCBI Taxonomy" id="56174"/>
    <lineage>
        <taxon>Eukaryota</taxon>
        <taxon>Fungi</taxon>
        <taxon>Dikarya</taxon>
        <taxon>Basidiomycota</taxon>
        <taxon>Agaricomycotina</taxon>
        <taxon>Agaricomycetes</taxon>
        <taxon>Agaricomycetidae</taxon>
        <taxon>Agaricales</taxon>
        <taxon>Agaricineae</taxon>
        <taxon>Agaricaceae</taxon>
        <taxon>Leucocoprinus</taxon>
    </lineage>
</organism>
<keyword evidence="15" id="KW-0694">RNA-binding</keyword>
<comment type="subcellular location">
    <subcellularLocation>
        <location evidence="2">Membrane</location>
        <topology evidence="2">Single-pass membrane protein</topology>
    </subcellularLocation>
</comment>
<dbReference type="InterPro" id="IPR044066">
    <property type="entry name" value="TRIAD_supradom"/>
</dbReference>
<keyword evidence="7" id="KW-0479">Metal-binding</keyword>
<evidence type="ECO:0000256" key="3">
    <source>
        <dbReference type="ARBA" id="ARBA00004906"/>
    </source>
</evidence>
<dbReference type="Proteomes" id="UP001213000">
    <property type="component" value="Unassembled WGS sequence"/>
</dbReference>
<feature type="domain" description="RWD" evidence="19">
    <location>
        <begin position="17"/>
        <end position="146"/>
    </location>
</feature>
<feature type="domain" description="RING-type" evidence="18">
    <location>
        <begin position="190"/>
        <end position="223"/>
    </location>
</feature>
<protein>
    <recommendedName>
        <fullName evidence="4">RBR-type E3 ubiquitin transferase</fullName>
        <ecNumber evidence="4">2.3.2.31</ecNumber>
    </recommendedName>
</protein>
<dbReference type="SMART" id="SM00591">
    <property type="entry name" value="RWD"/>
    <property type="match status" value="1"/>
</dbReference>
<dbReference type="Pfam" id="PF24563">
    <property type="entry name" value="KH_Mug60-KHD4"/>
    <property type="match status" value="1"/>
</dbReference>
<evidence type="ECO:0000256" key="2">
    <source>
        <dbReference type="ARBA" id="ARBA00004167"/>
    </source>
</evidence>
<comment type="similarity">
    <text evidence="14">Belongs to the RBR family. RNF14 subfamily.</text>
</comment>
<dbReference type="InterPro" id="IPR001841">
    <property type="entry name" value="Znf_RING"/>
</dbReference>
<dbReference type="InterPro" id="IPR017907">
    <property type="entry name" value="Znf_RING_CS"/>
</dbReference>
<evidence type="ECO:0000256" key="4">
    <source>
        <dbReference type="ARBA" id="ARBA00012251"/>
    </source>
</evidence>
<dbReference type="Gene3D" id="1.20.120.1750">
    <property type="match status" value="1"/>
</dbReference>
<evidence type="ECO:0000256" key="9">
    <source>
        <dbReference type="ARBA" id="ARBA00022771"/>
    </source>
</evidence>
<dbReference type="CDD" id="cd00105">
    <property type="entry name" value="KH-I"/>
    <property type="match status" value="1"/>
</dbReference>
<accession>A0AAD5YXQ1</accession>
<dbReference type="CDD" id="cd22453">
    <property type="entry name" value="KH-I_MUG60_like"/>
    <property type="match status" value="1"/>
</dbReference>
<dbReference type="GO" id="GO:0031090">
    <property type="term" value="C:organelle membrane"/>
    <property type="evidence" value="ECO:0007669"/>
    <property type="project" value="UniProtKB-ARBA"/>
</dbReference>
<dbReference type="PROSITE" id="PS50908">
    <property type="entry name" value="RWD"/>
    <property type="match status" value="1"/>
</dbReference>
<keyword evidence="10" id="KW-0833">Ubl conjugation pathway</keyword>
<keyword evidence="8" id="KW-0677">Repeat</keyword>
<dbReference type="InterPro" id="IPR013083">
    <property type="entry name" value="Znf_RING/FYVE/PHD"/>
</dbReference>
<dbReference type="SUPFAM" id="SSF57850">
    <property type="entry name" value="RING/U-box"/>
    <property type="match status" value="2"/>
</dbReference>
<dbReference type="InterPro" id="IPR006575">
    <property type="entry name" value="RWD_dom"/>
</dbReference>
<dbReference type="CDD" id="cd23134">
    <property type="entry name" value="RING-HC_ITT1-like"/>
    <property type="match status" value="1"/>
</dbReference>
<reference evidence="21" key="1">
    <citation type="submission" date="2022-07" db="EMBL/GenBank/DDBJ databases">
        <title>Genome Sequence of Leucocoprinus birnbaumii.</title>
        <authorList>
            <person name="Buettner E."/>
        </authorList>
    </citation>
    <scope>NUCLEOTIDE SEQUENCE</scope>
    <source>
        <strain evidence="21">VT141</strain>
    </source>
</reference>
<dbReference type="GO" id="GO:0005737">
    <property type="term" value="C:cytoplasm"/>
    <property type="evidence" value="ECO:0007669"/>
    <property type="project" value="UniProtKB-ARBA"/>
</dbReference>
<name>A0AAD5YXQ1_9AGAR</name>
<dbReference type="EC" id="2.3.2.31" evidence="4"/>
<dbReference type="InterPro" id="IPR004088">
    <property type="entry name" value="KH_dom_type_1"/>
</dbReference>
<sequence length="1455" mass="161765">MSDDDVDLETCRKMQQEEFEVLESIYPECVASQMNDGYLRLEIPIELGDTRVVKVEPLGPSNSNKPLASQSLRLSTLPPLLLQLSLPPGYPITSPPQILSIRATHFWLSKALLQLQGKLRDQWQAGEGVLYNWIEYIRTGDFLSELDMLSSIDGRTILVYHTAPHVLAPLLQAHETSSKSLEFAKNSYPCSICLTSLKGSKCLRLSCDHIFCRSCLEEFWKLCIDEGDVGRVGCADPDCVKIGREAQEEEVARVVSEEDLQRWRWLREKRNLERGKSINCALPDGILSDSSVQACGCGGWDRMGAFSSVRQVQLFVLRVLPKNMIVLEYLAAEDGSPEREYLEKKFGKNNVKRLVQLYEEEMANKRWLESSTMACPGCEIHVEKNLGCNHMTCWKCGQHFCYRCGAKLQPSNPYQHFSTPGQPCYYKLFDFQDERAREREEGDLLEISNTLPSHTLTTTMDVYTTSFVYPRRSRHTLSHASSRDFHNDNHSQQPFLPEHIAHDTDAVQKLVVMAMQLHGCHVTYYVVDHGKAYNFHITGSYQQVMLTRGLILKDCPIQHRAAIKVSRSEILDSPFSKPTLKPEVRRRLDDIASETLAHIAVVNSPLSAVNRTPPDGISTNGGWSGLETERVCELVITGTEDAVDLARVRLLVMLDELSGLHAEVCELDHKMHPIVAGKKRHVIQTIQEETATNIYFPSPLQGVFATDPTGTATPGRSTNTIWITGEFFGVQRARDMLYQVSLNKRNNTFSKDTAILPRKLDWMITDRAEDLRSIMSDNSTFIQFPPLGSSTSLISVFGDSKVNVQRTIRSIMQLACQSYVGSFWLLPVQFNALLPPATLNPTTVTTLLNQISVATGAEVVFKKLDIIKAFHHEIRFQIELANEHREFISGKKNGKINKIMQTTNVKIKFETFNDHNFLIDISGPDSSVLQGLSLLQEELPAEISFHVPEAYHKRIIGVGGRSIQRIMKKYGVYVKFSNAEEFAALGGYNDNDDNVVARTPAKNAINLENLKQSVMELVNPKDKDFVNETVSIPRRYHRTLLGEKSIFIHDIETKTNSRVRFPDKETASDVVTIYGPESQVQIAAAMLLDHVPFEADMAVPPNSDLPRLCTTPEFINLVERVKRELQVSIAPNFKQPHASNGASGTETPIDYSFKFRCQRSNTDFLITAREMLEQFLLNQGVHVYPSPTSQGHKRGDSFADAFPHFDSKVLSTARTRGHVYAESMDINRSELIGDRRLRLANSSPDVKALFNSPAGPYLYEDHEPQESNYLSSGPSTTGMEYWTPTPLAPIGSGLPSRTRHTEDALKRGSDSLLEAKLKDQLHKPRSLTNRAQSLDLTYSLSKITESSSGAIPPDSPTTSTTGGDTGGDISPISGTAPSFPSVYGPPLTSVAPQAGGLTSNAPGSGVGLVGSSVAAGNISAGGRLSGPSPTHQRSGRTPDNSNSEDVSKMFSSLGL</sequence>
<evidence type="ECO:0000256" key="11">
    <source>
        <dbReference type="ARBA" id="ARBA00022833"/>
    </source>
</evidence>
<keyword evidence="22" id="KW-1185">Reference proteome</keyword>
<dbReference type="GO" id="GO:0061630">
    <property type="term" value="F:ubiquitin protein ligase activity"/>
    <property type="evidence" value="ECO:0007669"/>
    <property type="project" value="UniProtKB-EC"/>
</dbReference>
<dbReference type="Gene3D" id="3.30.40.10">
    <property type="entry name" value="Zinc/RING finger domain, C3HC4 (zinc finger)"/>
    <property type="match status" value="1"/>
</dbReference>
<evidence type="ECO:0000256" key="16">
    <source>
        <dbReference type="PROSITE-ProRule" id="PRU00175"/>
    </source>
</evidence>
<keyword evidence="6" id="KW-0812">Transmembrane</keyword>
<keyword evidence="12" id="KW-1133">Transmembrane helix</keyword>
<dbReference type="PANTHER" id="PTHR10627:SF76">
    <property type="entry name" value="KH DOMAIN-CONTAINING PROTEIN YLL032C"/>
    <property type="match status" value="1"/>
</dbReference>
<feature type="domain" description="RING-type" evidence="20">
    <location>
        <begin position="186"/>
        <end position="428"/>
    </location>
</feature>
<dbReference type="InterPro" id="IPR002867">
    <property type="entry name" value="IBR_dom"/>
</dbReference>
<proteinExistence type="inferred from homology"/>
<dbReference type="Pfam" id="PF05773">
    <property type="entry name" value="RWD"/>
    <property type="match status" value="1"/>
</dbReference>
<evidence type="ECO:0000259" key="19">
    <source>
        <dbReference type="PROSITE" id="PS50908"/>
    </source>
</evidence>
<keyword evidence="9 16" id="KW-0863">Zinc-finger</keyword>
<evidence type="ECO:0000256" key="17">
    <source>
        <dbReference type="SAM" id="MobiDB-lite"/>
    </source>
</evidence>
<dbReference type="CDD" id="cd20354">
    <property type="entry name" value="Rcat_RBR_RNF14"/>
    <property type="match status" value="1"/>
</dbReference>
<gene>
    <name evidence="21" type="ORF">NP233_g3812</name>
</gene>
<dbReference type="CDD" id="cd23820">
    <property type="entry name" value="RWD_RNF14"/>
    <property type="match status" value="1"/>
</dbReference>
<dbReference type="SMART" id="SM00647">
    <property type="entry name" value="IBR"/>
    <property type="match status" value="1"/>
</dbReference>
<evidence type="ECO:0000259" key="18">
    <source>
        <dbReference type="PROSITE" id="PS50089"/>
    </source>
</evidence>
<dbReference type="PROSITE" id="PS50084">
    <property type="entry name" value="KH_TYPE_1"/>
    <property type="match status" value="3"/>
</dbReference>
<dbReference type="SUPFAM" id="SSF54791">
    <property type="entry name" value="Eukaryotic type KH-domain (KH-domain type I)"/>
    <property type="match status" value="4"/>
</dbReference>
<feature type="compositionally biased region" description="Polar residues" evidence="17">
    <location>
        <begin position="1266"/>
        <end position="1278"/>
    </location>
</feature>
<dbReference type="SUPFAM" id="SSF54495">
    <property type="entry name" value="UBC-like"/>
    <property type="match status" value="1"/>
</dbReference>
<dbReference type="PROSITE" id="PS50089">
    <property type="entry name" value="ZF_RING_2"/>
    <property type="match status" value="1"/>
</dbReference>
<evidence type="ECO:0000256" key="15">
    <source>
        <dbReference type="PROSITE-ProRule" id="PRU00117"/>
    </source>
</evidence>
<comment type="catalytic activity">
    <reaction evidence="1">
        <text>[E2 ubiquitin-conjugating enzyme]-S-ubiquitinyl-L-cysteine + [acceptor protein]-L-lysine = [E2 ubiquitin-conjugating enzyme]-L-cysteine + [acceptor protein]-N(6)-ubiquitinyl-L-lysine.</text>
        <dbReference type="EC" id="2.3.2.31"/>
    </reaction>
</comment>
<dbReference type="InterPro" id="IPR047548">
    <property type="entry name" value="Rcat_RBR_RNF14"/>
</dbReference>
<feature type="region of interest" description="Disordered" evidence="17">
    <location>
        <begin position="1345"/>
        <end position="1384"/>
    </location>
</feature>
<feature type="region of interest" description="Disordered" evidence="17">
    <location>
        <begin position="1260"/>
        <end position="1303"/>
    </location>
</feature>
<dbReference type="InterPro" id="IPR004087">
    <property type="entry name" value="KH_dom"/>
</dbReference>
<evidence type="ECO:0000259" key="20">
    <source>
        <dbReference type="PROSITE" id="PS51873"/>
    </source>
</evidence>
<keyword evidence="11" id="KW-0862">Zinc</keyword>
<comment type="caution">
    <text evidence="21">The sequence shown here is derived from an EMBL/GenBank/DDBJ whole genome shotgun (WGS) entry which is preliminary data.</text>
</comment>
<dbReference type="PROSITE" id="PS51873">
    <property type="entry name" value="TRIAD"/>
    <property type="match status" value="1"/>
</dbReference>
<dbReference type="FunFam" id="3.30.40.10:FF:000051">
    <property type="entry name" value="RBR-type E3 ubiquitin transferase"/>
    <property type="match status" value="1"/>
</dbReference>
<dbReference type="InterPro" id="IPR056553">
    <property type="entry name" value="KH_Mug60-KHD4"/>
</dbReference>
<dbReference type="GO" id="GO:0008270">
    <property type="term" value="F:zinc ion binding"/>
    <property type="evidence" value="ECO:0007669"/>
    <property type="project" value="UniProtKB-KW"/>
</dbReference>